<evidence type="ECO:0000313" key="2">
    <source>
        <dbReference type="EMBL" id="GEU44583.1"/>
    </source>
</evidence>
<reference evidence="2" key="1">
    <citation type="journal article" date="2019" name="Sci. Rep.">
        <title>Draft genome of Tanacetum cinerariifolium, the natural source of mosquito coil.</title>
        <authorList>
            <person name="Yamashiro T."/>
            <person name="Shiraishi A."/>
            <person name="Satake H."/>
            <person name="Nakayama K."/>
        </authorList>
    </citation>
    <scope>NUCLEOTIDE SEQUENCE</scope>
</reference>
<organism evidence="2">
    <name type="scientific">Tanacetum cinerariifolium</name>
    <name type="common">Dalmatian daisy</name>
    <name type="synonym">Chrysanthemum cinerariifolium</name>
    <dbReference type="NCBI Taxonomy" id="118510"/>
    <lineage>
        <taxon>Eukaryota</taxon>
        <taxon>Viridiplantae</taxon>
        <taxon>Streptophyta</taxon>
        <taxon>Embryophyta</taxon>
        <taxon>Tracheophyta</taxon>
        <taxon>Spermatophyta</taxon>
        <taxon>Magnoliopsida</taxon>
        <taxon>eudicotyledons</taxon>
        <taxon>Gunneridae</taxon>
        <taxon>Pentapetalae</taxon>
        <taxon>asterids</taxon>
        <taxon>campanulids</taxon>
        <taxon>Asterales</taxon>
        <taxon>Asteraceae</taxon>
        <taxon>Asteroideae</taxon>
        <taxon>Anthemideae</taxon>
        <taxon>Anthemidinae</taxon>
        <taxon>Tanacetum</taxon>
    </lineage>
</organism>
<feature type="compositionally biased region" description="Gly residues" evidence="1">
    <location>
        <begin position="18"/>
        <end position="27"/>
    </location>
</feature>
<protein>
    <submittedName>
        <fullName evidence="2">Uncharacterized protein</fullName>
    </submittedName>
</protein>
<accession>A0A6L2K5F0</accession>
<dbReference type="AlphaFoldDB" id="A0A6L2K5F0"/>
<dbReference type="EMBL" id="BKCJ010001866">
    <property type="protein sequence ID" value="GEU44583.1"/>
    <property type="molecule type" value="Genomic_DNA"/>
</dbReference>
<gene>
    <name evidence="2" type="ORF">Tci_016561</name>
</gene>
<name>A0A6L2K5F0_TANCI</name>
<sequence length="103" mass="10512">MLASMLSPTDSTCFSDGGTAGDSGGESGLDLLQAEDGNSDESCGYQVDDGVALQVHGCSVAYDSLLLTPLCCDDIHDVTPHVSALAGSDRLGSPFSIDWKGQG</sequence>
<feature type="compositionally biased region" description="Polar residues" evidence="1">
    <location>
        <begin position="1"/>
        <end position="14"/>
    </location>
</feature>
<feature type="region of interest" description="Disordered" evidence="1">
    <location>
        <begin position="1"/>
        <end position="41"/>
    </location>
</feature>
<comment type="caution">
    <text evidence="2">The sequence shown here is derived from an EMBL/GenBank/DDBJ whole genome shotgun (WGS) entry which is preliminary data.</text>
</comment>
<evidence type="ECO:0000256" key="1">
    <source>
        <dbReference type="SAM" id="MobiDB-lite"/>
    </source>
</evidence>
<proteinExistence type="predicted"/>